<keyword evidence="10" id="KW-0443">Lipid metabolism</keyword>
<organism evidence="17 18">
    <name type="scientific">Clostridium disporicum</name>
    <dbReference type="NCBI Taxonomy" id="84024"/>
    <lineage>
        <taxon>Bacteria</taxon>
        <taxon>Bacillati</taxon>
        <taxon>Bacillota</taxon>
        <taxon>Clostridia</taxon>
        <taxon>Eubacteriales</taxon>
        <taxon>Clostridiaceae</taxon>
        <taxon>Clostridium</taxon>
    </lineage>
</organism>
<keyword evidence="11 16" id="KW-0472">Membrane</keyword>
<dbReference type="InterPro" id="IPR004533">
    <property type="entry name" value="CDP-diaglyc--ser_O-PTrfase"/>
</dbReference>
<evidence type="ECO:0000256" key="4">
    <source>
        <dbReference type="ARBA" id="ARBA00013174"/>
    </source>
</evidence>
<dbReference type="OrthoDB" id="9777147at2"/>
<comment type="subcellular location">
    <subcellularLocation>
        <location evidence="2">Endomembrane system</location>
        <topology evidence="2">Multi-pass membrane protein</topology>
    </subcellularLocation>
</comment>
<evidence type="ECO:0000256" key="15">
    <source>
        <dbReference type="RuleBase" id="RU003750"/>
    </source>
</evidence>
<dbReference type="GO" id="GO:0016020">
    <property type="term" value="C:membrane"/>
    <property type="evidence" value="ECO:0007669"/>
    <property type="project" value="InterPro"/>
</dbReference>
<keyword evidence="12" id="KW-0594">Phospholipid biosynthesis</keyword>
<evidence type="ECO:0000256" key="5">
    <source>
        <dbReference type="ARBA" id="ARBA00017171"/>
    </source>
</evidence>
<dbReference type="InterPro" id="IPR043130">
    <property type="entry name" value="CDP-OH_PTrfase_TM_dom"/>
</dbReference>
<dbReference type="Pfam" id="PF01066">
    <property type="entry name" value="CDP-OH_P_transf"/>
    <property type="match status" value="1"/>
</dbReference>
<evidence type="ECO:0000256" key="16">
    <source>
        <dbReference type="SAM" id="Phobius"/>
    </source>
</evidence>
<keyword evidence="7 15" id="KW-0808">Transferase</keyword>
<feature type="transmembrane region" description="Helical" evidence="16">
    <location>
        <begin position="150"/>
        <end position="168"/>
    </location>
</feature>
<dbReference type="PANTHER" id="PTHR14269">
    <property type="entry name" value="CDP-DIACYLGLYCEROL--GLYCEROL-3-PHOSPHATE 3-PHOSPHATIDYLTRANSFERASE-RELATED"/>
    <property type="match status" value="1"/>
</dbReference>
<dbReference type="InterPro" id="IPR048254">
    <property type="entry name" value="CDP_ALCOHOL_P_TRANSF_CS"/>
</dbReference>
<evidence type="ECO:0000256" key="8">
    <source>
        <dbReference type="ARBA" id="ARBA00022692"/>
    </source>
</evidence>
<dbReference type="RefSeq" id="WP_055264487.1">
    <property type="nucleotide sequence ID" value="NZ_CABIXQ010000005.1"/>
</dbReference>
<evidence type="ECO:0000256" key="10">
    <source>
        <dbReference type="ARBA" id="ARBA00023098"/>
    </source>
</evidence>
<dbReference type="InterPro" id="IPR000462">
    <property type="entry name" value="CDP-OH_P_trans"/>
</dbReference>
<evidence type="ECO:0000256" key="13">
    <source>
        <dbReference type="ARBA" id="ARBA00023264"/>
    </source>
</evidence>
<keyword evidence="6" id="KW-0444">Lipid biosynthesis</keyword>
<dbReference type="PANTHER" id="PTHR14269:SF61">
    <property type="entry name" value="CDP-DIACYLGLYCEROL--SERINE O-PHOSPHATIDYLTRANSFERASE"/>
    <property type="match status" value="1"/>
</dbReference>
<dbReference type="Proteomes" id="UP000095594">
    <property type="component" value="Unassembled WGS sequence"/>
</dbReference>
<protein>
    <recommendedName>
        <fullName evidence="5">CDP-diacylglycerol--serine O-phosphatidyltransferase</fullName>
        <ecNumber evidence="4">2.7.8.8</ecNumber>
    </recommendedName>
    <alternativeName>
        <fullName evidence="14">Phosphatidylserine synthase</fullName>
    </alternativeName>
</protein>
<name>A0A174CAX8_9CLOT</name>
<feature type="transmembrane region" description="Helical" evidence="16">
    <location>
        <begin position="93"/>
        <end position="110"/>
    </location>
</feature>
<evidence type="ECO:0000256" key="3">
    <source>
        <dbReference type="ARBA" id="ARBA00010441"/>
    </source>
</evidence>
<dbReference type="AlphaFoldDB" id="A0A174CAX8"/>
<comment type="similarity">
    <text evidence="3 15">Belongs to the CDP-alcohol phosphatidyltransferase class-I family.</text>
</comment>
<dbReference type="GO" id="GO:0008654">
    <property type="term" value="P:phospholipid biosynthetic process"/>
    <property type="evidence" value="ECO:0007669"/>
    <property type="project" value="UniProtKB-KW"/>
</dbReference>
<gene>
    <name evidence="17" type="ORF">ERS852471_00965</name>
</gene>
<dbReference type="GO" id="GO:0012505">
    <property type="term" value="C:endomembrane system"/>
    <property type="evidence" value="ECO:0007669"/>
    <property type="project" value="UniProtKB-SubCell"/>
</dbReference>
<evidence type="ECO:0000313" key="17">
    <source>
        <dbReference type="EMBL" id="CUO10622.1"/>
    </source>
</evidence>
<dbReference type="EC" id="2.7.8.8" evidence="4"/>
<evidence type="ECO:0000256" key="1">
    <source>
        <dbReference type="ARBA" id="ARBA00000287"/>
    </source>
</evidence>
<dbReference type="Gene3D" id="1.20.120.1760">
    <property type="match status" value="1"/>
</dbReference>
<evidence type="ECO:0000256" key="12">
    <source>
        <dbReference type="ARBA" id="ARBA00023209"/>
    </source>
</evidence>
<comment type="catalytic activity">
    <reaction evidence="1">
        <text>a CDP-1,2-diacyl-sn-glycerol + L-serine = a 1,2-diacyl-sn-glycero-3-phospho-L-serine + CMP + H(+)</text>
        <dbReference type="Rhea" id="RHEA:16913"/>
        <dbReference type="ChEBI" id="CHEBI:15378"/>
        <dbReference type="ChEBI" id="CHEBI:33384"/>
        <dbReference type="ChEBI" id="CHEBI:57262"/>
        <dbReference type="ChEBI" id="CHEBI:58332"/>
        <dbReference type="ChEBI" id="CHEBI:60377"/>
        <dbReference type="EC" id="2.7.8.8"/>
    </reaction>
</comment>
<evidence type="ECO:0000256" key="7">
    <source>
        <dbReference type="ARBA" id="ARBA00022679"/>
    </source>
</evidence>
<keyword evidence="8 16" id="KW-0812">Transmembrane</keyword>
<evidence type="ECO:0000256" key="2">
    <source>
        <dbReference type="ARBA" id="ARBA00004127"/>
    </source>
</evidence>
<proteinExistence type="inferred from homology"/>
<evidence type="ECO:0000256" key="9">
    <source>
        <dbReference type="ARBA" id="ARBA00022989"/>
    </source>
</evidence>
<dbReference type="NCBIfam" id="TIGR00473">
    <property type="entry name" value="pssA"/>
    <property type="match status" value="1"/>
</dbReference>
<reference evidence="17 18" key="1">
    <citation type="submission" date="2015-09" db="EMBL/GenBank/DDBJ databases">
        <authorList>
            <consortium name="Pathogen Informatics"/>
        </authorList>
    </citation>
    <scope>NUCLEOTIDE SEQUENCE [LARGE SCALE GENOMIC DNA]</scope>
    <source>
        <strain evidence="17 18">2789STDY5834856</strain>
    </source>
</reference>
<accession>A0A174CAX8</accession>
<evidence type="ECO:0000256" key="6">
    <source>
        <dbReference type="ARBA" id="ARBA00022516"/>
    </source>
</evidence>
<evidence type="ECO:0000256" key="11">
    <source>
        <dbReference type="ARBA" id="ARBA00023136"/>
    </source>
</evidence>
<dbReference type="GO" id="GO:0003882">
    <property type="term" value="F:CDP-diacylglycerol-serine O-phosphatidyltransferase activity"/>
    <property type="evidence" value="ECO:0007669"/>
    <property type="project" value="UniProtKB-EC"/>
</dbReference>
<dbReference type="InterPro" id="IPR050324">
    <property type="entry name" value="CDP-alcohol_PTase-I"/>
</dbReference>
<feature type="transmembrane region" description="Helical" evidence="16">
    <location>
        <begin position="30"/>
        <end position="46"/>
    </location>
</feature>
<keyword evidence="13" id="KW-1208">Phospholipid metabolism</keyword>
<evidence type="ECO:0000256" key="14">
    <source>
        <dbReference type="ARBA" id="ARBA00032361"/>
    </source>
</evidence>
<sequence length="173" mass="18865">MKRSYIPNAFTFINLSLGICSILSTIDGNYALASIFILLAGLIDRYDGRIARFLNASSELGKELDSLADLVSFGVAPSILSFLLFNFKGVGPTSLIGFIVLLTFPICGAFRLARYNVSTFDGVFAGVPITIAGCFMALFILLTINVNMSAVIPMLLMIVFSYLMVSNFKLKKF</sequence>
<dbReference type="EMBL" id="CYZX01000005">
    <property type="protein sequence ID" value="CUO10622.1"/>
    <property type="molecule type" value="Genomic_DNA"/>
</dbReference>
<dbReference type="PROSITE" id="PS00379">
    <property type="entry name" value="CDP_ALCOHOL_P_TRANSF"/>
    <property type="match status" value="1"/>
</dbReference>
<keyword evidence="9 16" id="KW-1133">Transmembrane helix</keyword>
<evidence type="ECO:0000313" key="18">
    <source>
        <dbReference type="Proteomes" id="UP000095594"/>
    </source>
</evidence>
<feature type="transmembrane region" description="Helical" evidence="16">
    <location>
        <begin position="122"/>
        <end position="144"/>
    </location>
</feature>